<dbReference type="Proteomes" id="UP000018817">
    <property type="component" value="Unassembled WGS sequence"/>
</dbReference>
<dbReference type="EMBL" id="KI669909">
    <property type="protein sequence ID" value="ETM97576.1"/>
    <property type="molecule type" value="Genomic_DNA"/>
</dbReference>
<proteinExistence type="predicted"/>
<dbReference type="GeneID" id="20188839"/>
<name>W2P9S0_PHYN3</name>
<dbReference type="RefSeq" id="XP_008917125.1">
    <property type="nucleotide sequence ID" value="XM_008918877.1"/>
</dbReference>
<dbReference type="VEuPathDB" id="FungiDB:PPTG_20210"/>
<reference evidence="3" key="1">
    <citation type="submission" date="2011-12" db="EMBL/GenBank/DDBJ databases">
        <authorList>
            <consortium name="The Broad Institute Genome Sequencing Platform"/>
            <person name="Russ C."/>
            <person name="Tyler B."/>
            <person name="Panabieres F."/>
            <person name="Shan W."/>
            <person name="Tripathy S."/>
            <person name="Grunwald N."/>
            <person name="Machado M."/>
            <person name="Young S.K."/>
            <person name="Zeng Q."/>
            <person name="Gargeya S."/>
            <person name="Fitzgerald M."/>
            <person name="Haas B."/>
            <person name="Abouelleil A."/>
            <person name="Alvarado L."/>
            <person name="Arachchi H.M."/>
            <person name="Berlin A."/>
            <person name="Chapman S.B."/>
            <person name="Gearin G."/>
            <person name="Goldberg J."/>
            <person name="Griggs A."/>
            <person name="Gujja S."/>
            <person name="Hansen M."/>
            <person name="Heiman D."/>
            <person name="Howarth C."/>
            <person name="Larimer J."/>
            <person name="Lui A."/>
            <person name="MacDonald P.J.P."/>
            <person name="McCowen C."/>
            <person name="Montmayeur A."/>
            <person name="Murphy C."/>
            <person name="Neiman D."/>
            <person name="Pearson M."/>
            <person name="Priest M."/>
            <person name="Roberts A."/>
            <person name="Saif S."/>
            <person name="Shea T."/>
            <person name="Sisk P."/>
            <person name="Stolte C."/>
            <person name="Sykes S."/>
            <person name="Wortman J."/>
            <person name="Nusbaum C."/>
            <person name="Birren B."/>
        </authorList>
    </citation>
    <scope>NUCLEOTIDE SEQUENCE [LARGE SCALE GENOMIC DNA]</scope>
    <source>
        <strain evidence="3">INRA-310</strain>
    </source>
</reference>
<dbReference type="AlphaFoldDB" id="W2P9S0"/>
<evidence type="ECO:0000256" key="1">
    <source>
        <dbReference type="SAM" id="MobiDB-lite"/>
    </source>
</evidence>
<evidence type="ECO:0000313" key="2">
    <source>
        <dbReference type="EMBL" id="ETM97576.1"/>
    </source>
</evidence>
<organism evidence="2 3">
    <name type="scientific">Phytophthora nicotianae (strain INRA-310)</name>
    <name type="common">Phytophthora parasitica</name>
    <dbReference type="NCBI Taxonomy" id="761204"/>
    <lineage>
        <taxon>Eukaryota</taxon>
        <taxon>Sar</taxon>
        <taxon>Stramenopiles</taxon>
        <taxon>Oomycota</taxon>
        <taxon>Peronosporomycetes</taxon>
        <taxon>Peronosporales</taxon>
        <taxon>Peronosporaceae</taxon>
        <taxon>Phytophthora</taxon>
    </lineage>
</organism>
<evidence type="ECO:0000313" key="3">
    <source>
        <dbReference type="Proteomes" id="UP000018817"/>
    </source>
</evidence>
<gene>
    <name evidence="2" type="ORF">PPTG_20210</name>
</gene>
<accession>W2P9S0</accession>
<feature type="region of interest" description="Disordered" evidence="1">
    <location>
        <begin position="1"/>
        <end position="24"/>
    </location>
</feature>
<feature type="compositionally biased region" description="Basic and acidic residues" evidence="1">
    <location>
        <begin position="1"/>
        <end position="11"/>
    </location>
</feature>
<feature type="compositionally biased region" description="Polar residues" evidence="1">
    <location>
        <begin position="12"/>
        <end position="21"/>
    </location>
</feature>
<reference evidence="2 3" key="2">
    <citation type="submission" date="2013-11" db="EMBL/GenBank/DDBJ databases">
        <title>The Genome Sequence of Phytophthora parasitica INRA-310.</title>
        <authorList>
            <consortium name="The Broad Institute Genomics Platform"/>
            <person name="Russ C."/>
            <person name="Tyler B."/>
            <person name="Panabieres F."/>
            <person name="Shan W."/>
            <person name="Tripathy S."/>
            <person name="Grunwald N."/>
            <person name="Machado M."/>
            <person name="Johnson C.S."/>
            <person name="Arredondo F."/>
            <person name="Hong C."/>
            <person name="Coffey M."/>
            <person name="Young S.K."/>
            <person name="Zeng Q."/>
            <person name="Gargeya S."/>
            <person name="Fitzgerald M."/>
            <person name="Abouelleil A."/>
            <person name="Alvarado L."/>
            <person name="Chapman S.B."/>
            <person name="Gainer-Dewar J."/>
            <person name="Goldberg J."/>
            <person name="Griggs A."/>
            <person name="Gujja S."/>
            <person name="Hansen M."/>
            <person name="Howarth C."/>
            <person name="Imamovic A."/>
            <person name="Ireland A."/>
            <person name="Larimer J."/>
            <person name="McCowan C."/>
            <person name="Murphy C."/>
            <person name="Pearson M."/>
            <person name="Poon T.W."/>
            <person name="Priest M."/>
            <person name="Roberts A."/>
            <person name="Saif S."/>
            <person name="Shea T."/>
            <person name="Sykes S."/>
            <person name="Wortman J."/>
            <person name="Nusbaum C."/>
            <person name="Birren B."/>
        </authorList>
    </citation>
    <scope>NUCLEOTIDE SEQUENCE [LARGE SCALE GENOMIC DNA]</scope>
    <source>
        <strain evidence="2 3">INRA-310</strain>
    </source>
</reference>
<protein>
    <submittedName>
        <fullName evidence="2">Uncharacterized protein</fullName>
    </submittedName>
</protein>
<sequence length="61" mass="6787">MILEIIGRHSPTDTNAGTRNAGQREKIGVNAQSAANVVVKRENWLQVKTQAVKEKVFPTVW</sequence>